<dbReference type="GO" id="GO:0004535">
    <property type="term" value="F:poly(A)-specific ribonuclease activity"/>
    <property type="evidence" value="ECO:0007669"/>
    <property type="project" value="UniProtKB-EC"/>
</dbReference>
<keyword evidence="6" id="KW-0963">Cytoplasm</keyword>
<dbReference type="OrthoDB" id="1164111at2759"/>
<evidence type="ECO:0000256" key="11">
    <source>
        <dbReference type="ARBA" id="ARBA00022884"/>
    </source>
</evidence>
<dbReference type="SUPFAM" id="SSF53098">
    <property type="entry name" value="Ribonuclease H-like"/>
    <property type="match status" value="1"/>
</dbReference>
<protein>
    <recommendedName>
        <fullName evidence="5">poly(A)-specific ribonuclease</fullName>
        <ecNumber evidence="5">3.1.13.4</ecNumber>
    </recommendedName>
</protein>
<keyword evidence="13" id="KW-0804">Transcription</keyword>
<evidence type="ECO:0000256" key="8">
    <source>
        <dbReference type="ARBA" id="ARBA00022723"/>
    </source>
</evidence>
<comment type="similarity">
    <text evidence="4">Belongs to the CAF1 family.</text>
</comment>
<comment type="subcellular location">
    <subcellularLocation>
        <location evidence="3">Cytoplasm</location>
    </subcellularLocation>
    <subcellularLocation>
        <location evidence="2">Nucleus</location>
    </subcellularLocation>
</comment>
<evidence type="ECO:0000256" key="1">
    <source>
        <dbReference type="ARBA" id="ARBA00001663"/>
    </source>
</evidence>
<feature type="compositionally biased region" description="Polar residues" evidence="15">
    <location>
        <begin position="640"/>
        <end position="677"/>
    </location>
</feature>
<dbReference type="RefSeq" id="XP_013328034.1">
    <property type="nucleotide sequence ID" value="XM_013472580.1"/>
</dbReference>
<dbReference type="PANTHER" id="PTHR10797">
    <property type="entry name" value="CCR4-NOT TRANSCRIPTION COMPLEX SUBUNIT"/>
    <property type="match status" value="1"/>
</dbReference>
<keyword evidence="8" id="KW-0479">Metal-binding</keyword>
<dbReference type="GO" id="GO:0005737">
    <property type="term" value="C:cytoplasm"/>
    <property type="evidence" value="ECO:0007669"/>
    <property type="project" value="UniProtKB-SubCell"/>
</dbReference>
<gene>
    <name evidence="16" type="ORF">T310_4543</name>
</gene>
<evidence type="ECO:0000256" key="2">
    <source>
        <dbReference type="ARBA" id="ARBA00004123"/>
    </source>
</evidence>
<dbReference type="InterPro" id="IPR006941">
    <property type="entry name" value="RNase_CAF1"/>
</dbReference>
<dbReference type="Proteomes" id="UP000053958">
    <property type="component" value="Unassembled WGS sequence"/>
</dbReference>
<dbReference type="FunFam" id="3.30.420.10:FF:000056">
    <property type="entry name" value="CCR4-NOT core complex subunit Caf1"/>
    <property type="match status" value="1"/>
</dbReference>
<dbReference type="Pfam" id="PF04857">
    <property type="entry name" value="CAF1"/>
    <property type="match status" value="2"/>
</dbReference>
<organism evidence="16 17">
    <name type="scientific">Rasamsonia emersonii (strain ATCC 16479 / CBS 393.64 / IMI 116815)</name>
    <dbReference type="NCBI Taxonomy" id="1408163"/>
    <lineage>
        <taxon>Eukaryota</taxon>
        <taxon>Fungi</taxon>
        <taxon>Dikarya</taxon>
        <taxon>Ascomycota</taxon>
        <taxon>Pezizomycotina</taxon>
        <taxon>Eurotiomycetes</taxon>
        <taxon>Eurotiomycetidae</taxon>
        <taxon>Eurotiales</taxon>
        <taxon>Trichocomaceae</taxon>
        <taxon>Rasamsonia</taxon>
    </lineage>
</organism>
<dbReference type="EC" id="3.1.13.4" evidence="5"/>
<evidence type="ECO:0000256" key="13">
    <source>
        <dbReference type="ARBA" id="ARBA00023163"/>
    </source>
</evidence>
<comment type="caution">
    <text evidence="16">The sequence shown here is derived from an EMBL/GenBank/DDBJ whole genome shotgun (WGS) entry which is preliminary data.</text>
</comment>
<evidence type="ECO:0000256" key="7">
    <source>
        <dbReference type="ARBA" id="ARBA00022722"/>
    </source>
</evidence>
<evidence type="ECO:0000256" key="3">
    <source>
        <dbReference type="ARBA" id="ARBA00004496"/>
    </source>
</evidence>
<evidence type="ECO:0000256" key="4">
    <source>
        <dbReference type="ARBA" id="ARBA00008372"/>
    </source>
</evidence>
<keyword evidence="11" id="KW-0694">RNA-binding</keyword>
<keyword evidence="14" id="KW-0539">Nucleus</keyword>
<dbReference type="STRING" id="1408163.A0A0F4YT07"/>
<keyword evidence="10" id="KW-0269">Exonuclease</keyword>
<feature type="compositionally biased region" description="Low complexity" evidence="15">
    <location>
        <begin position="627"/>
        <end position="639"/>
    </location>
</feature>
<sequence>MSVAVVLGEEEVLIEAVSGEEDGGSSQAGEQALEAVPSSEGAGVSPSLAAEGEISSFTYFRAHGSFFAQTDEGSAAALNSLMSNPVGFRSGIVGYEEPLPEISTAQTTAVDRREGAKATDEECGERRAKAGRLKLSRNGLGGGPVRPGAKPNPALLKSATRLPPKLRNYGVGSASVWQTVDIVLGRKDWSAAPPLFMTDPVANPSADERLQAHLQQQQSQQHHAAHAQSANTGLPPPSLGGHPGFAAANSNSNVNPFSLNQAAMANGVSVGGFAGGGAGDGGGGTGLASHAAQMGFVRGAQMQQQQQLHQGQDGRLMVEGKSAIKTRIRDVWKHNLAQEMAVLRRLVEKYPYISMDTEFPGIVARPIGSFANKADYHYQTLRCNVDLLKMIQLGITLFSPEGELPPATPNEANGQGYGNNYAPAPCTWQFNFKFSLEEDMYAQESTSMLAKAGIDFAMHEKNGIDPFEFGALLISSGLVLVDDVHWISFHSGYDFGYLMKIMLCKPLPEDEETFHKLLKIFFPSLYDIKYLMKHAGRNQAVNDSPLTPAAAQIIANLGQKSGLQDIADELGVKRVGIAHQAGSDSLVTGEIYWKMRQVVFNGTIDEAKYSGQVWGLNGQLPAVTYHNTNNSNSNNNNNNQAQQTPNLNGATIYSNAGTPSTPNNASNATGNQTPQQQGQSGAGALTPGGGGGVFGQFQMGKS</sequence>
<keyword evidence="9" id="KW-0378">Hydrolase</keyword>
<dbReference type="GeneID" id="25316891"/>
<keyword evidence="7" id="KW-0540">Nuclease</keyword>
<evidence type="ECO:0000256" key="15">
    <source>
        <dbReference type="SAM" id="MobiDB-lite"/>
    </source>
</evidence>
<feature type="compositionally biased region" description="Low complexity" evidence="15">
    <location>
        <begin position="212"/>
        <end position="230"/>
    </location>
</feature>
<dbReference type="GO" id="GO:0046872">
    <property type="term" value="F:metal ion binding"/>
    <property type="evidence" value="ECO:0007669"/>
    <property type="project" value="UniProtKB-KW"/>
</dbReference>
<evidence type="ECO:0000256" key="14">
    <source>
        <dbReference type="ARBA" id="ARBA00023242"/>
    </source>
</evidence>
<evidence type="ECO:0000313" key="16">
    <source>
        <dbReference type="EMBL" id="KKA21422.1"/>
    </source>
</evidence>
<feature type="region of interest" description="Disordered" evidence="15">
    <location>
        <begin position="625"/>
        <end position="702"/>
    </location>
</feature>
<feature type="region of interest" description="Disordered" evidence="15">
    <location>
        <begin position="19"/>
        <end position="46"/>
    </location>
</feature>
<keyword evidence="12" id="KW-0805">Transcription regulation</keyword>
<dbReference type="AlphaFoldDB" id="A0A0F4YT07"/>
<evidence type="ECO:0000256" key="5">
    <source>
        <dbReference type="ARBA" id="ARBA00012161"/>
    </source>
</evidence>
<dbReference type="EMBL" id="LASV01000185">
    <property type="protein sequence ID" value="KKA21422.1"/>
    <property type="molecule type" value="Genomic_DNA"/>
</dbReference>
<evidence type="ECO:0000256" key="12">
    <source>
        <dbReference type="ARBA" id="ARBA00023015"/>
    </source>
</evidence>
<keyword evidence="17" id="KW-1185">Reference proteome</keyword>
<name>A0A0F4YT07_RASE3</name>
<feature type="region of interest" description="Disordered" evidence="15">
    <location>
        <begin position="135"/>
        <end position="156"/>
    </location>
</feature>
<comment type="catalytic activity">
    <reaction evidence="1">
        <text>Exonucleolytic cleavage of poly(A) to 5'-AMP.</text>
        <dbReference type="EC" id="3.1.13.4"/>
    </reaction>
</comment>
<dbReference type="InterPro" id="IPR012337">
    <property type="entry name" value="RNaseH-like_sf"/>
</dbReference>
<reference evidence="16 17" key="1">
    <citation type="submission" date="2015-04" db="EMBL/GenBank/DDBJ databases">
        <authorList>
            <person name="Heijne W.H."/>
            <person name="Fedorova N.D."/>
            <person name="Nierman W.C."/>
            <person name="Vollebregt A.W."/>
            <person name="Zhao Z."/>
            <person name="Wu L."/>
            <person name="Kumar M."/>
            <person name="Stam H."/>
            <person name="van den Berg M.A."/>
            <person name="Pel H.J."/>
        </authorList>
    </citation>
    <scope>NUCLEOTIDE SEQUENCE [LARGE SCALE GENOMIC DNA]</scope>
    <source>
        <strain evidence="16 17">CBS 393.64</strain>
    </source>
</reference>
<feature type="region of interest" description="Disordered" evidence="15">
    <location>
        <begin position="211"/>
        <end position="247"/>
    </location>
</feature>
<dbReference type="GO" id="GO:0030014">
    <property type="term" value="C:CCR4-NOT complex"/>
    <property type="evidence" value="ECO:0007669"/>
    <property type="project" value="InterPro"/>
</dbReference>
<dbReference type="GO" id="GO:0003723">
    <property type="term" value="F:RNA binding"/>
    <property type="evidence" value="ECO:0007669"/>
    <property type="project" value="UniProtKB-KW"/>
</dbReference>
<evidence type="ECO:0000256" key="9">
    <source>
        <dbReference type="ARBA" id="ARBA00022801"/>
    </source>
</evidence>
<evidence type="ECO:0000256" key="10">
    <source>
        <dbReference type="ARBA" id="ARBA00022839"/>
    </source>
</evidence>
<evidence type="ECO:0000256" key="6">
    <source>
        <dbReference type="ARBA" id="ARBA00022490"/>
    </source>
</evidence>
<dbReference type="Gene3D" id="3.30.420.10">
    <property type="entry name" value="Ribonuclease H-like superfamily/Ribonuclease H"/>
    <property type="match status" value="1"/>
</dbReference>
<proteinExistence type="inferred from homology"/>
<dbReference type="InterPro" id="IPR039637">
    <property type="entry name" value="CNOT7/CNOT8/Pop2"/>
</dbReference>
<dbReference type="InterPro" id="IPR036397">
    <property type="entry name" value="RNaseH_sf"/>
</dbReference>
<accession>A0A0F4YT07</accession>
<evidence type="ECO:0000313" key="17">
    <source>
        <dbReference type="Proteomes" id="UP000053958"/>
    </source>
</evidence>
<dbReference type="GO" id="GO:0005634">
    <property type="term" value="C:nucleus"/>
    <property type="evidence" value="ECO:0007669"/>
    <property type="project" value="UniProtKB-SubCell"/>
</dbReference>